<dbReference type="AlphaFoldDB" id="A0A1E3WFI4"/>
<dbReference type="PATRIC" id="fig|45658.8.peg.3681"/>
<dbReference type="Gene3D" id="3.30.110.190">
    <property type="match status" value="1"/>
</dbReference>
<comment type="caution">
    <text evidence="1">The sequence shown here is derived from an EMBL/GenBank/DDBJ whole genome shotgun (WGS) entry which is preliminary data.</text>
</comment>
<gene>
    <name evidence="1" type="ORF">VSF3289_03712</name>
</gene>
<dbReference type="Proteomes" id="UP000095131">
    <property type="component" value="Unassembled WGS sequence"/>
</dbReference>
<dbReference type="Pfam" id="PF14337">
    <property type="entry name" value="Abi_alpha"/>
    <property type="match status" value="1"/>
</dbReference>
<evidence type="ECO:0000313" key="1">
    <source>
        <dbReference type="EMBL" id="ODS04573.1"/>
    </source>
</evidence>
<accession>A0A1E3WFI4</accession>
<sequence>MGWLEDIGKSLPVEKIYDDLASGAVREVGDLAKNTVKAARCVLAPIDYLATQQDRFQRYLQRVNDKVPEEQQVNAHPQIAGPVMDNLKYVEEESVITEMFLNLLARAIDQERVNEAHPAFANIISQLSPDEAKMLYYFERKEYVLKQSSAFYPSSNTFGPRNTTSNDFPVERLMYPQNYFMYLDHLHSLNLAGMWQRGNQQPTHAGGQQNGVVITSATQLTPFGELFIKACIPEDIEIYEK</sequence>
<dbReference type="OrthoDB" id="1347735at2"/>
<organism evidence="1 2">
    <name type="scientific">Vibrio scophthalmi</name>
    <dbReference type="NCBI Taxonomy" id="45658"/>
    <lineage>
        <taxon>Bacteria</taxon>
        <taxon>Pseudomonadati</taxon>
        <taxon>Pseudomonadota</taxon>
        <taxon>Gammaproteobacteria</taxon>
        <taxon>Vibrionales</taxon>
        <taxon>Vibrionaceae</taxon>
        <taxon>Vibrio</taxon>
    </lineage>
</organism>
<dbReference type="EMBL" id="MDCJ01000007">
    <property type="protein sequence ID" value="ODS04573.1"/>
    <property type="molecule type" value="Genomic_DNA"/>
</dbReference>
<name>A0A1E3WFI4_9VIBR</name>
<dbReference type="RefSeq" id="WP_069447756.1">
    <property type="nucleotide sequence ID" value="NZ_MDCJ01000007.1"/>
</dbReference>
<reference evidence="1 2" key="1">
    <citation type="submission" date="2016-08" db="EMBL/GenBank/DDBJ databases">
        <title>Genome sequencing of Vibrio scophthalmi strain FP3289, an isolated from Paralichthys olivaceus.</title>
        <authorList>
            <person name="Han H.-J."/>
        </authorList>
    </citation>
    <scope>NUCLEOTIDE SEQUENCE [LARGE SCALE GENOMIC DNA]</scope>
    <source>
        <strain evidence="1 2">FP3289</strain>
    </source>
</reference>
<protein>
    <recommendedName>
        <fullName evidence="3">DUF4393 domain-containing protein</fullName>
    </recommendedName>
</protein>
<dbReference type="InterPro" id="IPR025506">
    <property type="entry name" value="Abi_alpha"/>
</dbReference>
<evidence type="ECO:0000313" key="2">
    <source>
        <dbReference type="Proteomes" id="UP000095131"/>
    </source>
</evidence>
<evidence type="ECO:0008006" key="3">
    <source>
        <dbReference type="Google" id="ProtNLM"/>
    </source>
</evidence>
<proteinExistence type="predicted"/>